<comment type="subcellular location">
    <subcellularLocation>
        <location evidence="1">Cell outer membrane</location>
    </subcellularLocation>
</comment>
<dbReference type="EMBL" id="QSCR01000037">
    <property type="protein sequence ID" value="RGY13341.1"/>
    <property type="molecule type" value="Genomic_DNA"/>
</dbReference>
<evidence type="ECO:0000313" key="9">
    <source>
        <dbReference type="Proteomes" id="UP000286063"/>
    </source>
</evidence>
<dbReference type="AlphaFoldDB" id="A0A413IJE7"/>
<reference evidence="8 9" key="1">
    <citation type="submission" date="2018-08" db="EMBL/GenBank/DDBJ databases">
        <title>A genome reference for cultivated species of the human gut microbiota.</title>
        <authorList>
            <person name="Zou Y."/>
            <person name="Xue W."/>
            <person name="Luo G."/>
        </authorList>
    </citation>
    <scope>NUCLEOTIDE SEQUENCE [LARGE SCALE GENOMIC DNA]</scope>
    <source>
        <strain evidence="8 9">OF02-7</strain>
    </source>
</reference>
<dbReference type="Gene3D" id="1.25.40.390">
    <property type="match status" value="1"/>
</dbReference>
<accession>A0A413IJE7</accession>
<evidence type="ECO:0000256" key="2">
    <source>
        <dbReference type="ARBA" id="ARBA00006275"/>
    </source>
</evidence>
<keyword evidence="5" id="KW-0998">Cell outer membrane</keyword>
<dbReference type="InterPro" id="IPR011990">
    <property type="entry name" value="TPR-like_helical_dom_sf"/>
</dbReference>
<evidence type="ECO:0000313" key="8">
    <source>
        <dbReference type="EMBL" id="RGY13341.1"/>
    </source>
</evidence>
<dbReference type="Pfam" id="PF14322">
    <property type="entry name" value="SusD-like_3"/>
    <property type="match status" value="1"/>
</dbReference>
<feature type="domain" description="RagB/SusD" evidence="6">
    <location>
        <begin position="360"/>
        <end position="658"/>
    </location>
</feature>
<evidence type="ECO:0000256" key="4">
    <source>
        <dbReference type="ARBA" id="ARBA00023136"/>
    </source>
</evidence>
<organism evidence="8 9">
    <name type="scientific">Butyricimonas virosa</name>
    <dbReference type="NCBI Taxonomy" id="544645"/>
    <lineage>
        <taxon>Bacteria</taxon>
        <taxon>Pseudomonadati</taxon>
        <taxon>Bacteroidota</taxon>
        <taxon>Bacteroidia</taxon>
        <taxon>Bacteroidales</taxon>
        <taxon>Odoribacteraceae</taxon>
        <taxon>Butyricimonas</taxon>
    </lineage>
</organism>
<dbReference type="GO" id="GO:0009279">
    <property type="term" value="C:cell outer membrane"/>
    <property type="evidence" value="ECO:0007669"/>
    <property type="project" value="UniProtKB-SubCell"/>
</dbReference>
<dbReference type="Proteomes" id="UP000286063">
    <property type="component" value="Unassembled WGS sequence"/>
</dbReference>
<evidence type="ECO:0000256" key="1">
    <source>
        <dbReference type="ARBA" id="ARBA00004442"/>
    </source>
</evidence>
<dbReference type="RefSeq" id="WP_117775560.1">
    <property type="nucleotide sequence ID" value="NZ_QSCR01000037.1"/>
</dbReference>
<dbReference type="Pfam" id="PF07980">
    <property type="entry name" value="SusD_RagB"/>
    <property type="match status" value="1"/>
</dbReference>
<comment type="similarity">
    <text evidence="2">Belongs to the SusD family.</text>
</comment>
<gene>
    <name evidence="8" type="ORF">DXA50_16450</name>
</gene>
<keyword evidence="4" id="KW-0472">Membrane</keyword>
<evidence type="ECO:0000256" key="3">
    <source>
        <dbReference type="ARBA" id="ARBA00022729"/>
    </source>
</evidence>
<proteinExistence type="inferred from homology"/>
<comment type="caution">
    <text evidence="8">The sequence shown here is derived from an EMBL/GenBank/DDBJ whole genome shotgun (WGS) entry which is preliminary data.</text>
</comment>
<evidence type="ECO:0000259" key="6">
    <source>
        <dbReference type="Pfam" id="PF07980"/>
    </source>
</evidence>
<keyword evidence="3" id="KW-0732">Signal</keyword>
<dbReference type="OrthoDB" id="724176at2"/>
<protein>
    <submittedName>
        <fullName evidence="8">RagB/SusD family nutrient uptake outer membrane protein</fullName>
    </submittedName>
</protein>
<dbReference type="InterPro" id="IPR033985">
    <property type="entry name" value="SusD-like_N"/>
</dbReference>
<name>A0A413IJE7_9BACT</name>
<dbReference type="InterPro" id="IPR012944">
    <property type="entry name" value="SusD_RagB_dom"/>
</dbReference>
<evidence type="ECO:0000256" key="5">
    <source>
        <dbReference type="ARBA" id="ARBA00023237"/>
    </source>
</evidence>
<feature type="domain" description="SusD-like N-terminal" evidence="7">
    <location>
        <begin position="106"/>
        <end position="226"/>
    </location>
</feature>
<sequence length="658" mass="74773">MKKIISIACLSAFLWTGCDYLDIVPENDVKSVETIFEQRAQVDGWVATCYRNMSGMANICTNFSLTGADELVGNDILREGMGSFAPPLVGFRIGDGVQSALSPISDSWTNTSYYATIQYCNTFFENIGNTLNMEQKEKDLWTAEVKAAKAFLYFQQLRKYGPIILLPTTIGVEKSISEMKLPRSHVDTCFNEIVRLLDEAIEVLPLRAEKTASRQGYFHKESALALKAMVLVYQASPLFNGNPAYSSFRNRKGEPLFSTSADKEKWRRAAEACDEAIRVCEDAGWGLVRGNTGEASPLLNTLKDIEQSVQAPGSVSKEIVFQAKTQYSSMAAWNYFLAHTLPIILNASGYNDQLQNAPSDGSMSPSMKMVEMYYTENGLPIDMDKEWEFAKRYQMGEEPRSKYDRIIPKGTRVLNLHLKREPRFYASILGDRMNWRGCIKNNASEIQKPRVIEARKGEYFGTDLSFRSTRANQNLTGYWLIKHIYTDLVVDNYRKNVEAKGDLPMPLIRMAQLYLMSSEAWNEYLETPDDRVYAGIDKVRARAGIPDVKKAWSEHSLNPELATTQAGMRQIIRRETNIELAFEGQRFWNLRRWLEADELNEPQMGWNIVADSEEGFYNDYKGPVPAWSLRGFITPRDYFFPISSQEVMVSGVVQNPGW</sequence>
<dbReference type="PROSITE" id="PS51257">
    <property type="entry name" value="PROKAR_LIPOPROTEIN"/>
    <property type="match status" value="1"/>
</dbReference>
<dbReference type="SUPFAM" id="SSF48452">
    <property type="entry name" value="TPR-like"/>
    <property type="match status" value="1"/>
</dbReference>
<evidence type="ECO:0000259" key="7">
    <source>
        <dbReference type="Pfam" id="PF14322"/>
    </source>
</evidence>